<feature type="compositionally biased region" description="Low complexity" evidence="6">
    <location>
        <begin position="24"/>
        <end position="37"/>
    </location>
</feature>
<dbReference type="PROSITE" id="PS50006">
    <property type="entry name" value="FHA_DOMAIN"/>
    <property type="match status" value="1"/>
</dbReference>
<dbReference type="GO" id="GO:0008270">
    <property type="term" value="F:zinc ion binding"/>
    <property type="evidence" value="ECO:0007669"/>
    <property type="project" value="UniProtKB-KW"/>
</dbReference>
<evidence type="ECO:0000256" key="3">
    <source>
        <dbReference type="ARBA" id="ARBA00022771"/>
    </source>
</evidence>
<name>A0A9P1CLR4_9DINO</name>
<dbReference type="InterPro" id="IPR045877">
    <property type="entry name" value="ZFP36-like"/>
</dbReference>
<dbReference type="OrthoDB" id="1305878at2759"/>
<feature type="compositionally biased region" description="Basic and acidic residues" evidence="6">
    <location>
        <begin position="466"/>
        <end position="498"/>
    </location>
</feature>
<dbReference type="SMART" id="SM00240">
    <property type="entry name" value="FHA"/>
    <property type="match status" value="1"/>
</dbReference>
<feature type="domain" description="FHA" evidence="7">
    <location>
        <begin position="840"/>
        <end position="892"/>
    </location>
</feature>
<dbReference type="Proteomes" id="UP001152797">
    <property type="component" value="Unassembled WGS sequence"/>
</dbReference>
<dbReference type="PROSITE" id="PS50103">
    <property type="entry name" value="ZF_C3H1"/>
    <property type="match status" value="3"/>
</dbReference>
<dbReference type="SMART" id="SM00356">
    <property type="entry name" value="ZnF_C3H1"/>
    <property type="match status" value="3"/>
</dbReference>
<evidence type="ECO:0000259" key="7">
    <source>
        <dbReference type="PROSITE" id="PS50006"/>
    </source>
</evidence>
<evidence type="ECO:0000256" key="2">
    <source>
        <dbReference type="ARBA" id="ARBA00022737"/>
    </source>
</evidence>
<evidence type="ECO:0000259" key="8">
    <source>
        <dbReference type="PROSITE" id="PS50103"/>
    </source>
</evidence>
<feature type="compositionally biased region" description="Basic and acidic residues" evidence="6">
    <location>
        <begin position="179"/>
        <end position="198"/>
    </location>
</feature>
<protein>
    <submittedName>
        <fullName evidence="10">FHA domain-containing protein</fullName>
    </submittedName>
</protein>
<keyword evidence="3 5" id="KW-0863">Zinc-finger</keyword>
<dbReference type="Gene3D" id="4.10.1000.10">
    <property type="entry name" value="Zinc finger, CCCH-type"/>
    <property type="match status" value="3"/>
</dbReference>
<dbReference type="SUPFAM" id="SSF90229">
    <property type="entry name" value="CCCH zinc finger"/>
    <property type="match status" value="2"/>
</dbReference>
<keyword evidence="4 5" id="KW-0862">Zinc</keyword>
<accession>A0A9P1CLR4</accession>
<feature type="compositionally biased region" description="Basic and acidic residues" evidence="6">
    <location>
        <begin position="389"/>
        <end position="441"/>
    </location>
</feature>
<feature type="compositionally biased region" description="Basic and acidic residues" evidence="6">
    <location>
        <begin position="600"/>
        <end position="611"/>
    </location>
</feature>
<evidence type="ECO:0000313" key="11">
    <source>
        <dbReference type="Proteomes" id="UP001152797"/>
    </source>
</evidence>
<dbReference type="Pfam" id="PF00498">
    <property type="entry name" value="FHA"/>
    <property type="match status" value="1"/>
</dbReference>
<keyword evidence="11" id="KW-1185">Reference proteome</keyword>
<evidence type="ECO:0000256" key="5">
    <source>
        <dbReference type="PROSITE-ProRule" id="PRU00723"/>
    </source>
</evidence>
<dbReference type="GO" id="GO:0003729">
    <property type="term" value="F:mRNA binding"/>
    <property type="evidence" value="ECO:0007669"/>
    <property type="project" value="InterPro"/>
</dbReference>
<reference evidence="9" key="1">
    <citation type="submission" date="2022-10" db="EMBL/GenBank/DDBJ databases">
        <authorList>
            <person name="Chen Y."/>
            <person name="Dougan E. K."/>
            <person name="Chan C."/>
            <person name="Rhodes N."/>
            <person name="Thang M."/>
        </authorList>
    </citation>
    <scope>NUCLEOTIDE SEQUENCE</scope>
</reference>
<sequence>MPSALQAGLQPGAHDTRSPNTKMTPSPSVSSSTSSPTSKEKEKGKDSAVVLQLAKTKMCAFFERGKCSSDTCRYAHSPAELRRPPNLQKTKLCKAFLQGKCRDGENCSFAHGDSDLRVTAGIYKTQMCNFYERGHCKKGDRCNHAHGDADLRPVIPSPQKTPVREKGNLGALQTPDARTPPKVEQGERSPPSKKERLPLADLLNSQDPRDGPSVADLAALAFAPPPVPLSWTSYQLSPSTYGELTPLRMLDPVDMLVDTDRREMMGLGSAMPWMPPEKLWPSAPPGLGPHEEMDLCESQGTVRSLFSQMEGSAELEGDSTERAVFQELHDQEASWGKGSDALLGESEDSLSKSLANLDNMLQGPAGPGRAPVIRVVCEMANCLWGLQDKSHKSDSKKEASKTKKEPKSKKDKDHKDHKDHKKEEEKPERPERREGRKETSKVNEMAPKKRKVEDVEVPDKKRKKKDKMDKTEKGRDGKDKERSKVKDVEDSVEADRRRLQGGAADMVNGGVQKEKQKEKEAKKDKNGKHAKHDAKRDAKHDAKHERSGKLGESKDKPKRDRHGPCAAEALDEEVQGGSTGSRAMPSKSRSPARIQLKSSPEAEKVSEKAPKAPEPVKPVNPQQSSDHSDSESSGERRRKRREHAGLKAASGFGLAPPPPAPAGDAFASGAVMYGPAGPLVPLPEKVKGLLEHQDSLAQEVMRMKMAVEAATGVPGASMKLDTKEDPAETTLKMPTRLTDCLMEPENLAKLLAKTGLLSATLNQEKHLILRAASRKQLQKTLGQLRRIAWACQWGCSSSKVGALLDGKPAKAVNSMVLRLAATSSRLSSHDAKLNAKMRKIRLGTQAGTGMLVLEGIPGLSRKHCTITFEPEKGACYVQDVSTNGTYLNGKRLPRPPFKNPADARVRLFHGDELLFKLRTDDAEELGYVINLVELS</sequence>
<feature type="domain" description="C3H1-type" evidence="8">
    <location>
        <begin position="87"/>
        <end position="114"/>
    </location>
</feature>
<dbReference type="InterPro" id="IPR000253">
    <property type="entry name" value="FHA_dom"/>
</dbReference>
<keyword evidence="2" id="KW-0677">Repeat</keyword>
<evidence type="ECO:0000256" key="1">
    <source>
        <dbReference type="ARBA" id="ARBA00022723"/>
    </source>
</evidence>
<dbReference type="SUPFAM" id="SSF49879">
    <property type="entry name" value="SMAD/FHA domain"/>
    <property type="match status" value="1"/>
</dbReference>
<feature type="compositionally biased region" description="Basic and acidic residues" evidence="6">
    <location>
        <begin position="626"/>
        <end position="635"/>
    </location>
</feature>
<keyword evidence="1 5" id="KW-0479">Metal-binding</keyword>
<dbReference type="AlphaFoldDB" id="A0A9P1CLR4"/>
<dbReference type="InterPro" id="IPR000571">
    <property type="entry name" value="Znf_CCCH"/>
</dbReference>
<evidence type="ECO:0000256" key="6">
    <source>
        <dbReference type="SAM" id="MobiDB-lite"/>
    </source>
</evidence>
<gene>
    <name evidence="9" type="ORF">C1SCF055_LOCUS20661</name>
</gene>
<organism evidence="9">
    <name type="scientific">Cladocopium goreaui</name>
    <dbReference type="NCBI Taxonomy" id="2562237"/>
    <lineage>
        <taxon>Eukaryota</taxon>
        <taxon>Sar</taxon>
        <taxon>Alveolata</taxon>
        <taxon>Dinophyceae</taxon>
        <taxon>Suessiales</taxon>
        <taxon>Symbiodiniaceae</taxon>
        <taxon>Cladocopium</taxon>
    </lineage>
</organism>
<dbReference type="Gene3D" id="2.60.200.20">
    <property type="match status" value="1"/>
</dbReference>
<proteinExistence type="predicted"/>
<evidence type="ECO:0000313" key="10">
    <source>
        <dbReference type="EMBL" id="CAL4781281.1"/>
    </source>
</evidence>
<dbReference type="EMBL" id="CAMXCT020001891">
    <property type="protein sequence ID" value="CAL1147344.1"/>
    <property type="molecule type" value="Genomic_DNA"/>
</dbReference>
<feature type="domain" description="C3H1-type" evidence="8">
    <location>
        <begin position="122"/>
        <end position="149"/>
    </location>
</feature>
<dbReference type="Pfam" id="PF00642">
    <property type="entry name" value="zf-CCCH"/>
    <property type="match status" value="1"/>
</dbReference>
<feature type="zinc finger region" description="C3H1-type" evidence="5">
    <location>
        <begin position="53"/>
        <end position="79"/>
    </location>
</feature>
<comment type="caution">
    <text evidence="9">The sequence shown here is derived from an EMBL/GenBank/DDBJ whole genome shotgun (WGS) entry which is preliminary data.</text>
</comment>
<feature type="domain" description="C3H1-type" evidence="8">
    <location>
        <begin position="53"/>
        <end position="79"/>
    </location>
</feature>
<feature type="compositionally biased region" description="Basic and acidic residues" evidence="6">
    <location>
        <begin position="534"/>
        <end position="558"/>
    </location>
</feature>
<dbReference type="EMBL" id="CAMXCT010001891">
    <property type="protein sequence ID" value="CAI3993969.1"/>
    <property type="molecule type" value="Genomic_DNA"/>
</dbReference>
<feature type="zinc finger region" description="C3H1-type" evidence="5">
    <location>
        <begin position="122"/>
        <end position="149"/>
    </location>
</feature>
<feature type="region of interest" description="Disordered" evidence="6">
    <location>
        <begin position="389"/>
        <end position="660"/>
    </location>
</feature>
<evidence type="ECO:0000256" key="4">
    <source>
        <dbReference type="ARBA" id="ARBA00022833"/>
    </source>
</evidence>
<feature type="region of interest" description="Disordered" evidence="6">
    <location>
        <begin position="148"/>
        <end position="198"/>
    </location>
</feature>
<dbReference type="PANTHER" id="PTHR12547">
    <property type="entry name" value="CCCH ZINC FINGER/TIS11-RELATED"/>
    <property type="match status" value="1"/>
</dbReference>
<reference evidence="10 11" key="2">
    <citation type="submission" date="2024-05" db="EMBL/GenBank/DDBJ databases">
        <authorList>
            <person name="Chen Y."/>
            <person name="Shah S."/>
            <person name="Dougan E. K."/>
            <person name="Thang M."/>
            <person name="Chan C."/>
        </authorList>
    </citation>
    <scope>NUCLEOTIDE SEQUENCE [LARGE SCALE GENOMIC DNA]</scope>
</reference>
<dbReference type="InterPro" id="IPR036855">
    <property type="entry name" value="Znf_CCCH_sf"/>
</dbReference>
<feature type="region of interest" description="Disordered" evidence="6">
    <location>
        <begin position="1"/>
        <end position="47"/>
    </location>
</feature>
<evidence type="ECO:0000313" key="9">
    <source>
        <dbReference type="EMBL" id="CAI3993969.1"/>
    </source>
</evidence>
<dbReference type="PANTHER" id="PTHR12547:SF18">
    <property type="entry name" value="PROTEIN TIS11"/>
    <property type="match status" value="1"/>
</dbReference>
<feature type="zinc finger region" description="C3H1-type" evidence="5">
    <location>
        <begin position="87"/>
        <end position="114"/>
    </location>
</feature>
<feature type="compositionally biased region" description="Basic and acidic residues" evidence="6">
    <location>
        <begin position="512"/>
        <end position="524"/>
    </location>
</feature>
<dbReference type="InterPro" id="IPR008984">
    <property type="entry name" value="SMAD_FHA_dom_sf"/>
</dbReference>
<dbReference type="EMBL" id="CAMXCT030001891">
    <property type="protein sequence ID" value="CAL4781281.1"/>
    <property type="molecule type" value="Genomic_DNA"/>
</dbReference>